<evidence type="ECO:0000256" key="1">
    <source>
        <dbReference type="SAM" id="MobiDB-lite"/>
    </source>
</evidence>
<sequence length="324" mass="37034">MRAWMRPAFKIRRAITEMEQKLIFSREQLDRYFASYVGMEGGNPAGAVWFCDKDPHPWTESLVAPLGPREQPNAWGKVFRARHRDSMERWQSHQKIARIMAAARAETHRRPQSECDWKHYFADLLYAPNGAEFKLSLFPLPAQQIGDTPWSRAFRGQPALVPKQRYVDLCRTGSRFRFISKIRERWRPKIVLCFGERHTDDYVHAFGLQMASTHEFILQPADLAKTLQVLEHDGTTWIICPPLAGASGLTSDVLLEAMGRYISRWLVPADFPRLQDGAVVRSLVQERGADPFGDGRETRATYPATGRVPFPPPGRDDIAGRVAY</sequence>
<dbReference type="EMBL" id="JAIVEX010000001">
    <property type="protein sequence ID" value="MDB0520042.1"/>
    <property type="molecule type" value="Genomic_DNA"/>
</dbReference>
<evidence type="ECO:0000313" key="2">
    <source>
        <dbReference type="EMBL" id="MDB0520042.1"/>
    </source>
</evidence>
<proteinExistence type="predicted"/>
<gene>
    <name evidence="2" type="ORF">LBW55_00235</name>
</gene>
<accession>A0AAE3NAT0</accession>
<organism evidence="2 3">
    <name type="scientific">Ralstonia solanacearum</name>
    <name type="common">Pseudomonas solanacearum</name>
    <dbReference type="NCBI Taxonomy" id="305"/>
    <lineage>
        <taxon>Bacteria</taxon>
        <taxon>Pseudomonadati</taxon>
        <taxon>Pseudomonadota</taxon>
        <taxon>Betaproteobacteria</taxon>
        <taxon>Burkholderiales</taxon>
        <taxon>Burkholderiaceae</taxon>
        <taxon>Ralstonia</taxon>
        <taxon>Ralstonia solanacearum species complex</taxon>
    </lineage>
</organism>
<evidence type="ECO:0000313" key="3">
    <source>
        <dbReference type="Proteomes" id="UP001143674"/>
    </source>
</evidence>
<dbReference type="AlphaFoldDB" id="A0AAE3NAT0"/>
<comment type="caution">
    <text evidence="2">The sequence shown here is derived from an EMBL/GenBank/DDBJ whole genome shotgun (WGS) entry which is preliminary data.</text>
</comment>
<feature type="compositionally biased region" description="Basic and acidic residues" evidence="1">
    <location>
        <begin position="289"/>
        <end position="299"/>
    </location>
</feature>
<dbReference type="Proteomes" id="UP001143674">
    <property type="component" value="Unassembled WGS sequence"/>
</dbReference>
<protein>
    <submittedName>
        <fullName evidence="2">Transcriptional regulator</fullName>
    </submittedName>
</protein>
<feature type="region of interest" description="Disordered" evidence="1">
    <location>
        <begin position="289"/>
        <end position="316"/>
    </location>
</feature>
<reference evidence="2" key="1">
    <citation type="submission" date="2021-09" db="EMBL/GenBank/DDBJ databases">
        <title>Genomic analysis of Ralstonia spp.</title>
        <authorList>
            <person name="Aburjaile F."/>
            <person name="Ariute J.C."/>
            <person name="Pais A.K.L."/>
            <person name="Albuquerque G.M.R."/>
            <person name="Silva A.M.F."/>
            <person name="Brenig B."/>
            <person name="Azevedo V."/>
            <person name="Matiuzzi M."/>
            <person name="Ramos R."/>
            <person name="Goes-Neto A."/>
            <person name="Soares S."/>
            <person name="Iseppon A.M.B."/>
            <person name="Souza E."/>
            <person name="Gama M."/>
        </authorList>
    </citation>
    <scope>NUCLEOTIDE SEQUENCE</scope>
    <source>
        <strain evidence="2">B4</strain>
    </source>
</reference>
<name>A0AAE3NAT0_RALSL</name>